<organism evidence="7 8">
    <name type="scientific">Actinosynnema pretiosum</name>
    <dbReference type="NCBI Taxonomy" id="42197"/>
    <lineage>
        <taxon>Bacteria</taxon>
        <taxon>Bacillati</taxon>
        <taxon>Actinomycetota</taxon>
        <taxon>Actinomycetes</taxon>
        <taxon>Pseudonocardiales</taxon>
        <taxon>Pseudonocardiaceae</taxon>
        <taxon>Actinosynnema</taxon>
    </lineage>
</organism>
<evidence type="ECO:0000256" key="2">
    <source>
        <dbReference type="ARBA" id="ARBA00022692"/>
    </source>
</evidence>
<feature type="transmembrane region" description="Helical" evidence="5">
    <location>
        <begin position="52"/>
        <end position="70"/>
    </location>
</feature>
<dbReference type="InterPro" id="IPR052165">
    <property type="entry name" value="Membrane_assoc_protease"/>
</dbReference>
<dbReference type="EMBL" id="CP023445">
    <property type="protein sequence ID" value="ATE54829.1"/>
    <property type="molecule type" value="Genomic_DNA"/>
</dbReference>
<dbReference type="Pfam" id="PF01957">
    <property type="entry name" value="NfeD"/>
    <property type="match status" value="1"/>
</dbReference>
<evidence type="ECO:0000256" key="3">
    <source>
        <dbReference type="ARBA" id="ARBA00022989"/>
    </source>
</evidence>
<keyword evidence="4 5" id="KW-0472">Membrane</keyword>
<dbReference type="PANTHER" id="PTHR33507:SF3">
    <property type="entry name" value="INNER MEMBRANE PROTEIN YBBJ"/>
    <property type="match status" value="1"/>
</dbReference>
<dbReference type="SUPFAM" id="SSF141322">
    <property type="entry name" value="NfeD domain-like"/>
    <property type="match status" value="1"/>
</dbReference>
<dbReference type="RefSeq" id="WP_096494357.1">
    <property type="nucleotide sequence ID" value="NZ_CP023445.1"/>
</dbReference>
<evidence type="ECO:0000259" key="6">
    <source>
        <dbReference type="Pfam" id="PF01957"/>
    </source>
</evidence>
<gene>
    <name evidence="7" type="ORF">CNX65_17350</name>
</gene>
<dbReference type="AlphaFoldDB" id="A0A290Z780"/>
<feature type="transmembrane region" description="Helical" evidence="5">
    <location>
        <begin position="6"/>
        <end position="22"/>
    </location>
</feature>
<dbReference type="InterPro" id="IPR012340">
    <property type="entry name" value="NA-bd_OB-fold"/>
</dbReference>
<dbReference type="GO" id="GO:0005886">
    <property type="term" value="C:plasma membrane"/>
    <property type="evidence" value="ECO:0007669"/>
    <property type="project" value="TreeGrafter"/>
</dbReference>
<comment type="subcellular location">
    <subcellularLocation>
        <location evidence="1">Membrane</location>
        <topology evidence="1">Multi-pass membrane protein</topology>
    </subcellularLocation>
</comment>
<proteinExistence type="predicted"/>
<dbReference type="PANTHER" id="PTHR33507">
    <property type="entry name" value="INNER MEMBRANE PROTEIN YBBJ"/>
    <property type="match status" value="1"/>
</dbReference>
<keyword evidence="8" id="KW-1185">Reference proteome</keyword>
<feature type="domain" description="NfeD-like C-terminal" evidence="6">
    <location>
        <begin position="84"/>
        <end position="140"/>
    </location>
</feature>
<name>A0A290Z780_9PSEU</name>
<dbReference type="InterPro" id="IPR002810">
    <property type="entry name" value="NfeD-like_C"/>
</dbReference>
<sequence>MGSVPALIWMILGVLLIAAEVLSGDFVLVMLGAAALGAAGAAGLGADPVVSALVFSALSLGLVAGVRPVLRRRLDKGLGHRSGVEALLGGTAVVVSTVDGHGGRVRIGGEVWSARSVDHAVLEPGAEVTVVEISGATAVVLGT</sequence>
<evidence type="ECO:0000256" key="5">
    <source>
        <dbReference type="SAM" id="Phobius"/>
    </source>
</evidence>
<keyword evidence="2 5" id="KW-0812">Transmembrane</keyword>
<evidence type="ECO:0000313" key="7">
    <source>
        <dbReference type="EMBL" id="ATE54829.1"/>
    </source>
</evidence>
<keyword evidence="3 5" id="KW-1133">Transmembrane helix</keyword>
<evidence type="ECO:0000256" key="1">
    <source>
        <dbReference type="ARBA" id="ARBA00004141"/>
    </source>
</evidence>
<reference evidence="7" key="1">
    <citation type="submission" date="2017-09" db="EMBL/GenBank/DDBJ databases">
        <title>Complete Genome Sequence of ansamitocin-producing Bacterium Actinosynnema pretiosum X47.</title>
        <authorList>
            <person name="Cao G."/>
            <person name="Zong G."/>
            <person name="Zhong C."/>
            <person name="Fu J."/>
        </authorList>
    </citation>
    <scope>NUCLEOTIDE SEQUENCE [LARGE SCALE GENOMIC DNA]</scope>
    <source>
        <strain evidence="7">X47</strain>
    </source>
</reference>
<accession>A0A290Z780</accession>
<dbReference type="Proteomes" id="UP000218505">
    <property type="component" value="Chromosome"/>
</dbReference>
<dbReference type="Gene3D" id="2.40.50.140">
    <property type="entry name" value="Nucleic acid-binding proteins"/>
    <property type="match status" value="1"/>
</dbReference>
<dbReference type="KEGG" id="apre:CNX65_17350"/>
<protein>
    <recommendedName>
        <fullName evidence="6">NfeD-like C-terminal domain-containing protein</fullName>
    </recommendedName>
</protein>
<evidence type="ECO:0000256" key="4">
    <source>
        <dbReference type="ARBA" id="ARBA00023136"/>
    </source>
</evidence>
<evidence type="ECO:0000313" key="8">
    <source>
        <dbReference type="Proteomes" id="UP000218505"/>
    </source>
</evidence>